<dbReference type="AlphaFoldDB" id="A0A660SES6"/>
<organism evidence="4 5">
    <name type="scientific">candidate division WOR-3 bacterium</name>
    <dbReference type="NCBI Taxonomy" id="2052148"/>
    <lineage>
        <taxon>Bacteria</taxon>
        <taxon>Bacteria division WOR-3</taxon>
    </lineage>
</organism>
<dbReference type="SUPFAM" id="SSF52402">
    <property type="entry name" value="Adenine nucleotide alpha hydrolases-like"/>
    <property type="match status" value="1"/>
</dbReference>
<dbReference type="PANTHER" id="PTHR43169:SF2">
    <property type="entry name" value="NAD_GMP SYNTHASE DOMAIN-CONTAINING PROTEIN"/>
    <property type="match status" value="1"/>
</dbReference>
<feature type="transmembrane region" description="Helical" evidence="2">
    <location>
        <begin position="21"/>
        <end position="39"/>
    </location>
</feature>
<dbReference type="CDD" id="cd01990">
    <property type="entry name" value="LarE-like"/>
    <property type="match status" value="1"/>
</dbReference>
<dbReference type="GO" id="GO:0006529">
    <property type="term" value="P:asparagine biosynthetic process"/>
    <property type="evidence" value="ECO:0007669"/>
    <property type="project" value="InterPro"/>
</dbReference>
<keyword evidence="2" id="KW-1133">Transmembrane helix</keyword>
<dbReference type="EMBL" id="QNBE01000109">
    <property type="protein sequence ID" value="RKX69062.1"/>
    <property type="molecule type" value="Genomic_DNA"/>
</dbReference>
<proteinExistence type="predicted"/>
<dbReference type="InterPro" id="IPR014729">
    <property type="entry name" value="Rossmann-like_a/b/a_fold"/>
</dbReference>
<feature type="active site" description="Nucleophile and sulfur donor" evidence="1">
    <location>
        <position position="176"/>
    </location>
</feature>
<sequence>MKRSTRSAYRRLISILQKMGGVLVAYSGGVDSTLLLYIAHRVLKDRVLAVTARSPTYPEEEISAARRFTRAHRIPHLIISTEELKNPRFISNPPDRCYHCKLELFTRLKEIAREEDLKVVDGSNRDDRKDYRPGLRALRRLRIRSPLDEAGFTKAMIRELAQELGLPVHNKPSLACLASRIPYHTRITPALLERIGSLERYLRRLGLEQVRVRHHGPIARIEVDPTQLHRAISMRNRIIRKFRAAGYKYITIDLEGFRSGSMNLLLK</sequence>
<accession>A0A660SES6</accession>
<dbReference type="InterPro" id="IPR001962">
    <property type="entry name" value="Asn_synthase"/>
</dbReference>
<dbReference type="Proteomes" id="UP000268469">
    <property type="component" value="Unassembled WGS sequence"/>
</dbReference>
<dbReference type="Gene3D" id="3.40.50.620">
    <property type="entry name" value="HUPs"/>
    <property type="match status" value="1"/>
</dbReference>
<evidence type="ECO:0000313" key="4">
    <source>
        <dbReference type="EMBL" id="RKX69062.1"/>
    </source>
</evidence>
<feature type="domain" description="Asparagine synthetase" evidence="3">
    <location>
        <begin position="27"/>
        <end position="86"/>
    </location>
</feature>
<dbReference type="GO" id="GO:0016783">
    <property type="term" value="F:sulfurtransferase activity"/>
    <property type="evidence" value="ECO:0007669"/>
    <property type="project" value="InterPro"/>
</dbReference>
<dbReference type="InterPro" id="IPR052188">
    <property type="entry name" value="Ni-pincer_cofactor_biosynth"/>
</dbReference>
<dbReference type="NCBIfam" id="TIGR00268">
    <property type="entry name" value="ATP-dependent sacrificial sulfur transferase LarE"/>
    <property type="match status" value="1"/>
</dbReference>
<gene>
    <name evidence="4" type="primary">larE</name>
    <name evidence="4" type="ORF">DRP53_09315</name>
</gene>
<protein>
    <submittedName>
        <fullName evidence="4">ATP-dependent sacrificial sulfur transferase LarE</fullName>
    </submittedName>
</protein>
<keyword evidence="2" id="KW-0812">Transmembrane</keyword>
<comment type="caution">
    <text evidence="4">The sequence shown here is derived from an EMBL/GenBank/DDBJ whole genome shotgun (WGS) entry which is preliminary data.</text>
</comment>
<reference evidence="4 5" key="1">
    <citation type="submission" date="2018-06" db="EMBL/GenBank/DDBJ databases">
        <title>Extensive metabolic versatility and redundancy in microbially diverse, dynamic hydrothermal sediments.</title>
        <authorList>
            <person name="Dombrowski N."/>
            <person name="Teske A."/>
            <person name="Baker B.J."/>
        </authorList>
    </citation>
    <scope>NUCLEOTIDE SEQUENCE [LARGE SCALE GENOMIC DNA]</scope>
    <source>
        <strain evidence="4">B36_G15</strain>
    </source>
</reference>
<dbReference type="InterPro" id="IPR005232">
    <property type="entry name" value="LarE"/>
</dbReference>
<dbReference type="PANTHER" id="PTHR43169">
    <property type="entry name" value="EXSB FAMILY PROTEIN"/>
    <property type="match status" value="1"/>
</dbReference>
<evidence type="ECO:0000259" key="3">
    <source>
        <dbReference type="Pfam" id="PF00733"/>
    </source>
</evidence>
<name>A0A660SES6_UNCW3</name>
<evidence type="ECO:0000313" key="5">
    <source>
        <dbReference type="Proteomes" id="UP000268469"/>
    </source>
</evidence>
<dbReference type="Pfam" id="PF00733">
    <property type="entry name" value="Asn_synthase"/>
    <property type="match status" value="1"/>
</dbReference>
<keyword evidence="2" id="KW-0472">Membrane</keyword>
<evidence type="ECO:0000256" key="1">
    <source>
        <dbReference type="PIRSR" id="PIRSR006661-1"/>
    </source>
</evidence>
<keyword evidence="4" id="KW-0808">Transferase</keyword>
<dbReference type="GO" id="GO:0004066">
    <property type="term" value="F:asparagine synthase (glutamine-hydrolyzing) activity"/>
    <property type="evidence" value="ECO:0007669"/>
    <property type="project" value="InterPro"/>
</dbReference>
<dbReference type="PIRSF" id="PIRSF006661">
    <property type="entry name" value="PP-lp_UCP006661"/>
    <property type="match status" value="1"/>
</dbReference>
<evidence type="ECO:0000256" key="2">
    <source>
        <dbReference type="SAM" id="Phobius"/>
    </source>
</evidence>